<dbReference type="SUPFAM" id="SSF53474">
    <property type="entry name" value="alpha/beta-Hydrolases"/>
    <property type="match status" value="1"/>
</dbReference>
<evidence type="ECO:0000256" key="2">
    <source>
        <dbReference type="SAM" id="Phobius"/>
    </source>
</evidence>
<evidence type="ECO:0000313" key="4">
    <source>
        <dbReference type="EMBL" id="MCH7396956.1"/>
    </source>
</evidence>
<comment type="caution">
    <text evidence="4">The sequence shown here is derived from an EMBL/GenBank/DDBJ whole genome shotgun (WGS) entry which is preliminary data.</text>
</comment>
<dbReference type="Pfam" id="PF12146">
    <property type="entry name" value="Hydrolase_4"/>
    <property type="match status" value="1"/>
</dbReference>
<gene>
    <name evidence="4" type="ORF">MM236_03110</name>
</gene>
<dbReference type="InterPro" id="IPR029058">
    <property type="entry name" value="AB_hydrolase_fold"/>
</dbReference>
<keyword evidence="5" id="KW-1185">Reference proteome</keyword>
<protein>
    <submittedName>
        <fullName evidence="4">Alpha/beta fold hydrolase</fullName>
    </submittedName>
</protein>
<dbReference type="Gene3D" id="3.40.50.1820">
    <property type="entry name" value="alpha/beta hydrolase"/>
    <property type="match status" value="1"/>
</dbReference>
<dbReference type="RefSeq" id="WP_241273471.1">
    <property type="nucleotide sequence ID" value="NZ_JAKZGS010000002.1"/>
</dbReference>
<dbReference type="PANTHER" id="PTHR43798:SF31">
    <property type="entry name" value="AB HYDROLASE SUPERFAMILY PROTEIN YCLE"/>
    <property type="match status" value="1"/>
</dbReference>
<accession>A0ABS9UK13</accession>
<name>A0ABS9UK13_9BACT</name>
<keyword evidence="2" id="KW-0472">Membrane</keyword>
<reference evidence="4" key="1">
    <citation type="submission" date="2022-03" db="EMBL/GenBank/DDBJ databases">
        <title>De novo assembled genomes of Belliella spp. (Cyclobacteriaceae) strains.</title>
        <authorList>
            <person name="Szabo A."/>
            <person name="Korponai K."/>
            <person name="Felfoldi T."/>
        </authorList>
    </citation>
    <scope>NUCLEOTIDE SEQUENCE</scope>
    <source>
        <strain evidence="4">DSM 107340</strain>
    </source>
</reference>
<dbReference type="Proteomes" id="UP001165488">
    <property type="component" value="Unassembled WGS sequence"/>
</dbReference>
<feature type="transmembrane region" description="Helical" evidence="2">
    <location>
        <begin position="5"/>
        <end position="23"/>
    </location>
</feature>
<feature type="domain" description="Serine aminopeptidase S33" evidence="3">
    <location>
        <begin position="144"/>
        <end position="223"/>
    </location>
</feature>
<dbReference type="GO" id="GO:0016787">
    <property type="term" value="F:hydrolase activity"/>
    <property type="evidence" value="ECO:0007669"/>
    <property type="project" value="UniProtKB-KW"/>
</dbReference>
<keyword evidence="2" id="KW-0812">Transmembrane</keyword>
<evidence type="ECO:0000313" key="5">
    <source>
        <dbReference type="Proteomes" id="UP001165488"/>
    </source>
</evidence>
<dbReference type="InterPro" id="IPR022742">
    <property type="entry name" value="Hydrolase_4"/>
</dbReference>
<organism evidence="4 5">
    <name type="scientific">Belliella calami</name>
    <dbReference type="NCBI Taxonomy" id="2923436"/>
    <lineage>
        <taxon>Bacteria</taxon>
        <taxon>Pseudomonadati</taxon>
        <taxon>Bacteroidota</taxon>
        <taxon>Cytophagia</taxon>
        <taxon>Cytophagales</taxon>
        <taxon>Cyclobacteriaceae</taxon>
        <taxon>Belliella</taxon>
    </lineage>
</organism>
<dbReference type="InterPro" id="IPR050266">
    <property type="entry name" value="AB_hydrolase_sf"/>
</dbReference>
<sequence>MLKRILPIIMAIAIVLVVFYMLGPKASVQNLAGKYPEVPTNLIDLENFVIQKEDTVKGLKPGNEAKIIWADPLNKEKTPYSIVYIHGFGASEMEGNPVNRMLAEHFSANLYLARLPEHGIKREDAMKHMSAQKLMDAAREAFMIGKNLGDSVIVVGTSMGGALILNLASERPDIKAVVLYSPAVAVHGDRLDQFFEPWSKYIAENIKFKNGMNPNPRTGDKAKYWSEAYHVNSYESLAILLKSTMNDTTFAKIKQPLFLGYYYKNEKEQDFVVSVPRMQEMFDQLGTSESLKIKEAFPESADHVIASDITSKDWQGVLKSTIDFLENVAKVKKQELVMEEN</sequence>
<keyword evidence="1 4" id="KW-0378">Hydrolase</keyword>
<dbReference type="EMBL" id="JAKZGS010000002">
    <property type="protein sequence ID" value="MCH7396956.1"/>
    <property type="molecule type" value="Genomic_DNA"/>
</dbReference>
<dbReference type="PANTHER" id="PTHR43798">
    <property type="entry name" value="MONOACYLGLYCEROL LIPASE"/>
    <property type="match status" value="1"/>
</dbReference>
<proteinExistence type="predicted"/>
<evidence type="ECO:0000256" key="1">
    <source>
        <dbReference type="ARBA" id="ARBA00022801"/>
    </source>
</evidence>
<keyword evidence="2" id="KW-1133">Transmembrane helix</keyword>
<evidence type="ECO:0000259" key="3">
    <source>
        <dbReference type="Pfam" id="PF12146"/>
    </source>
</evidence>